<dbReference type="Proteomes" id="UP001479436">
    <property type="component" value="Unassembled WGS sequence"/>
</dbReference>
<accession>A0ABR2W3J8</accession>
<dbReference type="Gene3D" id="3.60.20.40">
    <property type="match status" value="1"/>
</dbReference>
<sequence length="471" mass="52212">MMIRNGTGAEVIDFREEAPGRAHKDMFENDPLLAQVGGLAVGVPGELRGFELAHRKYGRLPWKKLFEPSIKLSREGFRVTSELAKRIEIMKPYISKSESFKAVFAPNGEFVKEGDFMKRETFADTLEIVANEGADAFYEGPIAQSLVKEIQRTGGIVELEDFKSYRALIRPPLVGNYRGHKIFTAPPPASGAVLLSVLNILEGYPIDQDGLTPLHAHHIVEAFKFGYAQRTELGDPTFVDIRARVAELISKDHAASIRHHISDSQTFPISYYKPKFDVEESPGTTHLSVVDEENQSVALTSTVNLYFGSQVLDLNTGVILNNEMDDFSIPGVSNAFDLPPSPNNFIQPKKRPLSSSVPTITEYNGKLELAVGASGGSRITTAVLQILMNAIDFQMNLADAVEYPRLHHQLYPNVAFYEPLYSSDLVYQLSQRQHNVTAMPFHAVVQAIRRLPDGTIHAVSDPRKQGVACGY</sequence>
<dbReference type="NCBIfam" id="TIGR00066">
    <property type="entry name" value="g_glut_trans"/>
    <property type="match status" value="1"/>
</dbReference>
<comment type="caution">
    <text evidence="1">The sequence shown here is derived from an EMBL/GenBank/DDBJ whole genome shotgun (WGS) entry which is preliminary data.</text>
</comment>
<dbReference type="PRINTS" id="PR01210">
    <property type="entry name" value="GGTRANSPTASE"/>
</dbReference>
<protein>
    <recommendedName>
        <fullName evidence="3">Gamma-glutamyltransferase</fullName>
    </recommendedName>
</protein>
<proteinExistence type="predicted"/>
<dbReference type="InterPro" id="IPR000101">
    <property type="entry name" value="GGT_peptidase"/>
</dbReference>
<keyword evidence="2" id="KW-1185">Reference proteome</keyword>
<dbReference type="InterPro" id="IPR043137">
    <property type="entry name" value="GGT_ssub_C"/>
</dbReference>
<dbReference type="EMBL" id="JASJQH010007116">
    <property type="protein sequence ID" value="KAK9717980.1"/>
    <property type="molecule type" value="Genomic_DNA"/>
</dbReference>
<evidence type="ECO:0008006" key="3">
    <source>
        <dbReference type="Google" id="ProtNLM"/>
    </source>
</evidence>
<dbReference type="SUPFAM" id="SSF56235">
    <property type="entry name" value="N-terminal nucleophile aminohydrolases (Ntn hydrolases)"/>
    <property type="match status" value="1"/>
</dbReference>
<dbReference type="PANTHER" id="PTHR11686:SF9">
    <property type="entry name" value="RE13973P"/>
    <property type="match status" value="1"/>
</dbReference>
<evidence type="ECO:0000313" key="1">
    <source>
        <dbReference type="EMBL" id="KAK9717980.1"/>
    </source>
</evidence>
<organism evidence="1 2">
    <name type="scientific">Basidiobolus ranarum</name>
    <dbReference type="NCBI Taxonomy" id="34480"/>
    <lineage>
        <taxon>Eukaryota</taxon>
        <taxon>Fungi</taxon>
        <taxon>Fungi incertae sedis</taxon>
        <taxon>Zoopagomycota</taxon>
        <taxon>Entomophthoromycotina</taxon>
        <taxon>Basidiobolomycetes</taxon>
        <taxon>Basidiobolales</taxon>
        <taxon>Basidiobolaceae</taxon>
        <taxon>Basidiobolus</taxon>
    </lineage>
</organism>
<dbReference type="Gene3D" id="1.10.246.130">
    <property type="match status" value="1"/>
</dbReference>
<gene>
    <name evidence="1" type="ORF">K7432_005839</name>
</gene>
<dbReference type="InterPro" id="IPR029055">
    <property type="entry name" value="Ntn_hydrolases_N"/>
</dbReference>
<reference evidence="1 2" key="1">
    <citation type="submission" date="2023-04" db="EMBL/GenBank/DDBJ databases">
        <title>Genome of Basidiobolus ranarum AG-B5.</title>
        <authorList>
            <person name="Stajich J.E."/>
            <person name="Carter-House D."/>
            <person name="Gryganskyi A."/>
        </authorList>
    </citation>
    <scope>NUCLEOTIDE SEQUENCE [LARGE SCALE GENOMIC DNA]</scope>
    <source>
        <strain evidence="1 2">AG-B5</strain>
    </source>
</reference>
<dbReference type="PANTHER" id="PTHR11686">
    <property type="entry name" value="GAMMA GLUTAMYL TRANSPEPTIDASE"/>
    <property type="match status" value="1"/>
</dbReference>
<dbReference type="Pfam" id="PF01019">
    <property type="entry name" value="G_glu_transpept"/>
    <property type="match status" value="1"/>
</dbReference>
<dbReference type="InterPro" id="IPR043138">
    <property type="entry name" value="GGT_lsub"/>
</dbReference>
<evidence type="ECO:0000313" key="2">
    <source>
        <dbReference type="Proteomes" id="UP001479436"/>
    </source>
</evidence>
<name>A0ABR2W3J8_9FUNG</name>